<evidence type="ECO:0000256" key="1">
    <source>
        <dbReference type="SAM" id="MobiDB-lite"/>
    </source>
</evidence>
<organism evidence="4">
    <name type="scientific">Echinostoma caproni</name>
    <dbReference type="NCBI Taxonomy" id="27848"/>
    <lineage>
        <taxon>Eukaryota</taxon>
        <taxon>Metazoa</taxon>
        <taxon>Spiralia</taxon>
        <taxon>Lophotrochozoa</taxon>
        <taxon>Platyhelminthes</taxon>
        <taxon>Trematoda</taxon>
        <taxon>Digenea</taxon>
        <taxon>Plagiorchiida</taxon>
        <taxon>Echinostomata</taxon>
        <taxon>Echinostomatoidea</taxon>
        <taxon>Echinostomatidae</taxon>
        <taxon>Echinostoma</taxon>
    </lineage>
</organism>
<dbReference type="Proteomes" id="UP000272942">
    <property type="component" value="Unassembled WGS sequence"/>
</dbReference>
<proteinExistence type="predicted"/>
<dbReference type="PANTHER" id="PTHR15967">
    <property type="entry name" value="E2F-ASSOCIATED PHOSPHOPROTEIN"/>
    <property type="match status" value="1"/>
</dbReference>
<feature type="region of interest" description="Disordered" evidence="1">
    <location>
        <begin position="1"/>
        <end position="25"/>
    </location>
</feature>
<sequence length="213" mass="23893">MFSCHYDGCDSDSESVSSESDENPIECAKSKIEARKFEDLMNAELDATAVHFSLPKSNNNISKHVRFSQKSDDEKGEDDQDDLLYDETEDDSNSKWMIENLPGGLEKKSDAVLNCPCCMTVLAVNCHRHPRFRTKYTSEFPVNCVVDESEAVPNSQPAKNKRRKCDSAQLHSRSTDRLQTYYAVKCDICGVVVGTKLNTSNVIQFSHVLASHT</sequence>
<dbReference type="PANTHER" id="PTHR15967:SF0">
    <property type="entry name" value="E2F-ASSOCIATED PHOSPHOPROTEIN"/>
    <property type="match status" value="1"/>
</dbReference>
<dbReference type="EMBL" id="UZAN01040838">
    <property type="protein sequence ID" value="VDP71118.1"/>
    <property type="molecule type" value="Genomic_DNA"/>
</dbReference>
<gene>
    <name evidence="2" type="ORF">ECPE_LOCUS3947</name>
</gene>
<evidence type="ECO:0000313" key="3">
    <source>
        <dbReference type="Proteomes" id="UP000272942"/>
    </source>
</evidence>
<dbReference type="GO" id="GO:0005634">
    <property type="term" value="C:nucleus"/>
    <property type="evidence" value="ECO:0007669"/>
    <property type="project" value="TreeGrafter"/>
</dbReference>
<evidence type="ECO:0000313" key="2">
    <source>
        <dbReference type="EMBL" id="VDP71118.1"/>
    </source>
</evidence>
<dbReference type="OrthoDB" id="122464at2759"/>
<evidence type="ECO:0000313" key="4">
    <source>
        <dbReference type="WBParaSite" id="ECPE_0000395401-mRNA-1"/>
    </source>
</evidence>
<dbReference type="AlphaFoldDB" id="A0A183AAG2"/>
<feature type="compositionally biased region" description="Acidic residues" evidence="1">
    <location>
        <begin position="9"/>
        <end position="24"/>
    </location>
</feature>
<name>A0A183AAG2_9TREM</name>
<dbReference type="InterPro" id="IPR019370">
    <property type="entry name" value="E2F-assoc_phosphoprotein"/>
</dbReference>
<feature type="compositionally biased region" description="Acidic residues" evidence="1">
    <location>
        <begin position="74"/>
        <end position="90"/>
    </location>
</feature>
<protein>
    <submittedName>
        <fullName evidence="4">E2F-associated phosphoprotein</fullName>
    </submittedName>
</protein>
<dbReference type="WBParaSite" id="ECPE_0000395401-mRNA-1">
    <property type="protein sequence ID" value="ECPE_0000395401-mRNA-1"/>
    <property type="gene ID" value="ECPE_0000395401"/>
</dbReference>
<keyword evidence="3" id="KW-1185">Reference proteome</keyword>
<reference evidence="4" key="1">
    <citation type="submission" date="2016-06" db="UniProtKB">
        <authorList>
            <consortium name="WormBaseParasite"/>
        </authorList>
    </citation>
    <scope>IDENTIFICATION</scope>
</reference>
<accession>A0A183AAG2</accession>
<reference evidence="2 3" key="2">
    <citation type="submission" date="2018-11" db="EMBL/GenBank/DDBJ databases">
        <authorList>
            <consortium name="Pathogen Informatics"/>
        </authorList>
    </citation>
    <scope>NUCLEOTIDE SEQUENCE [LARGE SCALE GENOMIC DNA]</scope>
    <source>
        <strain evidence="2 3">Egypt</strain>
    </source>
</reference>
<feature type="region of interest" description="Disordered" evidence="1">
    <location>
        <begin position="63"/>
        <end position="90"/>
    </location>
</feature>
<dbReference type="Pfam" id="PF10238">
    <property type="entry name" value="Eapp_C"/>
    <property type="match status" value="1"/>
</dbReference>